<evidence type="ECO:0000313" key="2">
    <source>
        <dbReference type="EMBL" id="KAK8936478.1"/>
    </source>
</evidence>
<comment type="caution">
    <text evidence="2">The sequence shown here is derived from an EMBL/GenBank/DDBJ whole genome shotgun (WGS) entry which is preliminary data.</text>
</comment>
<dbReference type="AlphaFoldDB" id="A0AAP0G4E1"/>
<accession>A0AAP0G4E1</accession>
<dbReference type="Proteomes" id="UP001418222">
    <property type="component" value="Unassembled WGS sequence"/>
</dbReference>
<evidence type="ECO:0000313" key="3">
    <source>
        <dbReference type="Proteomes" id="UP001418222"/>
    </source>
</evidence>
<protein>
    <submittedName>
        <fullName evidence="2">Uncharacterized protein</fullName>
    </submittedName>
</protein>
<proteinExistence type="predicted"/>
<name>A0AAP0G4E1_9ASPA</name>
<reference evidence="2 3" key="1">
    <citation type="journal article" date="2022" name="Nat. Plants">
        <title>Genomes of leafy and leafless Platanthera orchids illuminate the evolution of mycoheterotrophy.</title>
        <authorList>
            <person name="Li M.H."/>
            <person name="Liu K.W."/>
            <person name="Li Z."/>
            <person name="Lu H.C."/>
            <person name="Ye Q.L."/>
            <person name="Zhang D."/>
            <person name="Wang J.Y."/>
            <person name="Li Y.F."/>
            <person name="Zhong Z.M."/>
            <person name="Liu X."/>
            <person name="Yu X."/>
            <person name="Liu D.K."/>
            <person name="Tu X.D."/>
            <person name="Liu B."/>
            <person name="Hao Y."/>
            <person name="Liao X.Y."/>
            <person name="Jiang Y.T."/>
            <person name="Sun W.H."/>
            <person name="Chen J."/>
            <person name="Chen Y.Q."/>
            <person name="Ai Y."/>
            <person name="Zhai J.W."/>
            <person name="Wu S.S."/>
            <person name="Zhou Z."/>
            <person name="Hsiao Y.Y."/>
            <person name="Wu W.L."/>
            <person name="Chen Y.Y."/>
            <person name="Lin Y.F."/>
            <person name="Hsu J.L."/>
            <person name="Li C.Y."/>
            <person name="Wang Z.W."/>
            <person name="Zhao X."/>
            <person name="Zhong W.Y."/>
            <person name="Ma X.K."/>
            <person name="Ma L."/>
            <person name="Huang J."/>
            <person name="Chen G.Z."/>
            <person name="Huang M.Z."/>
            <person name="Huang L."/>
            <person name="Peng D.H."/>
            <person name="Luo Y.B."/>
            <person name="Zou S.Q."/>
            <person name="Chen S.P."/>
            <person name="Lan S."/>
            <person name="Tsai W.C."/>
            <person name="Van de Peer Y."/>
            <person name="Liu Z.J."/>
        </authorList>
    </citation>
    <scope>NUCLEOTIDE SEQUENCE [LARGE SCALE GENOMIC DNA]</scope>
    <source>
        <strain evidence="2">Lor287</strain>
    </source>
</reference>
<gene>
    <name evidence="2" type="ORF">KSP39_PZI012076</name>
</gene>
<sequence>MEKTFRKLKLSMEDLPEAYTKTIGDFLLEKLHKLIRLLGDLFTIFRRKADEIFPPETRAETLSRGIHVFLTVVLPVSLVFLCLYCCCFRRRGCCCGCFRRRGCFCGCFRRRGCCCGCFRRWFSGDRMMRAPGRPGRYMPRSSFEADPRNYFANLHAKKDLLF</sequence>
<dbReference type="PANTHER" id="PTHR33333">
    <property type="entry name" value="ERYTHROCYTE MEMBRANE PROTEIN 1-LIKE"/>
    <property type="match status" value="1"/>
</dbReference>
<keyword evidence="3" id="KW-1185">Reference proteome</keyword>
<evidence type="ECO:0000256" key="1">
    <source>
        <dbReference type="SAM" id="Phobius"/>
    </source>
</evidence>
<feature type="transmembrane region" description="Helical" evidence="1">
    <location>
        <begin position="66"/>
        <end position="84"/>
    </location>
</feature>
<organism evidence="2 3">
    <name type="scientific">Platanthera zijinensis</name>
    <dbReference type="NCBI Taxonomy" id="2320716"/>
    <lineage>
        <taxon>Eukaryota</taxon>
        <taxon>Viridiplantae</taxon>
        <taxon>Streptophyta</taxon>
        <taxon>Embryophyta</taxon>
        <taxon>Tracheophyta</taxon>
        <taxon>Spermatophyta</taxon>
        <taxon>Magnoliopsida</taxon>
        <taxon>Liliopsida</taxon>
        <taxon>Asparagales</taxon>
        <taxon>Orchidaceae</taxon>
        <taxon>Orchidoideae</taxon>
        <taxon>Orchideae</taxon>
        <taxon>Orchidinae</taxon>
        <taxon>Platanthera</taxon>
    </lineage>
</organism>
<dbReference type="PANTHER" id="PTHR33333:SF46">
    <property type="entry name" value="LOW QUALITY PROTEIN: GLYCINE-RICH PROTEIN DOT1"/>
    <property type="match status" value="1"/>
</dbReference>
<keyword evidence="1" id="KW-1133">Transmembrane helix</keyword>
<dbReference type="InterPro" id="IPR039926">
    <property type="entry name" value="Egg_app_1"/>
</dbReference>
<keyword evidence="1" id="KW-0472">Membrane</keyword>
<dbReference type="EMBL" id="JBBWWQ010000010">
    <property type="protein sequence ID" value="KAK8936478.1"/>
    <property type="molecule type" value="Genomic_DNA"/>
</dbReference>
<keyword evidence="1" id="KW-0812">Transmembrane</keyword>